<sequence>MYTQTKASEALSVSAAPLSNKRGGASEGTATGISAISAILAEGYPLSYGSQLPHFQPQET</sequence>
<protein>
    <submittedName>
        <fullName evidence="2">Uncharacterized protein</fullName>
    </submittedName>
</protein>
<keyword evidence="3" id="KW-1185">Reference proteome</keyword>
<feature type="region of interest" description="Disordered" evidence="1">
    <location>
        <begin position="1"/>
        <end position="28"/>
    </location>
</feature>
<accession>A0A409YMM6</accession>
<gene>
    <name evidence="2" type="ORF">CVT26_004068</name>
</gene>
<dbReference type="Proteomes" id="UP000284706">
    <property type="component" value="Unassembled WGS sequence"/>
</dbReference>
<dbReference type="EMBL" id="NHYE01000644">
    <property type="protein sequence ID" value="PPR04278.1"/>
    <property type="molecule type" value="Genomic_DNA"/>
</dbReference>
<dbReference type="InParanoid" id="A0A409YMM6"/>
<evidence type="ECO:0000313" key="3">
    <source>
        <dbReference type="Proteomes" id="UP000284706"/>
    </source>
</evidence>
<dbReference type="AlphaFoldDB" id="A0A409YMM6"/>
<proteinExistence type="predicted"/>
<organism evidence="2 3">
    <name type="scientific">Gymnopilus dilepis</name>
    <dbReference type="NCBI Taxonomy" id="231916"/>
    <lineage>
        <taxon>Eukaryota</taxon>
        <taxon>Fungi</taxon>
        <taxon>Dikarya</taxon>
        <taxon>Basidiomycota</taxon>
        <taxon>Agaricomycotina</taxon>
        <taxon>Agaricomycetes</taxon>
        <taxon>Agaricomycetidae</taxon>
        <taxon>Agaricales</taxon>
        <taxon>Agaricineae</taxon>
        <taxon>Hymenogastraceae</taxon>
        <taxon>Gymnopilus</taxon>
    </lineage>
</organism>
<name>A0A409YMM6_9AGAR</name>
<comment type="caution">
    <text evidence="2">The sequence shown here is derived from an EMBL/GenBank/DDBJ whole genome shotgun (WGS) entry which is preliminary data.</text>
</comment>
<reference evidence="2 3" key="1">
    <citation type="journal article" date="2018" name="Evol. Lett.">
        <title>Horizontal gene cluster transfer increased hallucinogenic mushroom diversity.</title>
        <authorList>
            <person name="Reynolds H.T."/>
            <person name="Vijayakumar V."/>
            <person name="Gluck-Thaler E."/>
            <person name="Korotkin H.B."/>
            <person name="Matheny P.B."/>
            <person name="Slot J.C."/>
        </authorList>
    </citation>
    <scope>NUCLEOTIDE SEQUENCE [LARGE SCALE GENOMIC DNA]</scope>
    <source>
        <strain evidence="2 3">SRW20</strain>
    </source>
</reference>
<evidence type="ECO:0000256" key="1">
    <source>
        <dbReference type="SAM" id="MobiDB-lite"/>
    </source>
</evidence>
<evidence type="ECO:0000313" key="2">
    <source>
        <dbReference type="EMBL" id="PPR04278.1"/>
    </source>
</evidence>